<dbReference type="AlphaFoldDB" id="A0A6J7ZWT9"/>
<organism evidence="2 3">
    <name type="scientific">Mytilus coruscus</name>
    <name type="common">Sea mussel</name>
    <dbReference type="NCBI Taxonomy" id="42192"/>
    <lineage>
        <taxon>Eukaryota</taxon>
        <taxon>Metazoa</taxon>
        <taxon>Spiralia</taxon>
        <taxon>Lophotrochozoa</taxon>
        <taxon>Mollusca</taxon>
        <taxon>Bivalvia</taxon>
        <taxon>Autobranchia</taxon>
        <taxon>Pteriomorphia</taxon>
        <taxon>Mytilida</taxon>
        <taxon>Mytiloidea</taxon>
        <taxon>Mytilidae</taxon>
        <taxon>Mytilinae</taxon>
        <taxon>Mytilus</taxon>
    </lineage>
</organism>
<gene>
    <name evidence="2" type="ORF">MCOR_1806</name>
</gene>
<reference evidence="2 3" key="1">
    <citation type="submission" date="2020-06" db="EMBL/GenBank/DDBJ databases">
        <authorList>
            <person name="Li R."/>
            <person name="Bekaert M."/>
        </authorList>
    </citation>
    <scope>NUCLEOTIDE SEQUENCE [LARGE SCALE GENOMIC DNA]</scope>
    <source>
        <strain evidence="3">wild</strain>
    </source>
</reference>
<feature type="compositionally biased region" description="Basic residues" evidence="1">
    <location>
        <begin position="193"/>
        <end position="206"/>
    </location>
</feature>
<dbReference type="Proteomes" id="UP000507470">
    <property type="component" value="Unassembled WGS sequence"/>
</dbReference>
<sequence length="206" mass="23015">MPDDISNYDNPSVTEFPCKFPCPWRNKTFEVYNKDGNNAADLSFSGDGQIFTLSYDFETIKQQCYQITERFLIVREKDTDYFQCLAIFYDIESPLKFQYEAGETITLNNQTGKLTDLCGICGEGFVYEAVAPPISVPCNRPSTCTSPPGTACDTSDIIPQDCIETTTESPTTTTEQTTTITEATTTTEPTKTTKSHCGKKKHKHTK</sequence>
<protein>
    <submittedName>
        <fullName evidence="2">Uncharacterized protein</fullName>
    </submittedName>
</protein>
<accession>A0A6J7ZWT9</accession>
<name>A0A6J7ZWT9_MYTCO</name>
<proteinExistence type="predicted"/>
<evidence type="ECO:0000313" key="3">
    <source>
        <dbReference type="Proteomes" id="UP000507470"/>
    </source>
</evidence>
<feature type="region of interest" description="Disordered" evidence="1">
    <location>
        <begin position="167"/>
        <end position="206"/>
    </location>
</feature>
<feature type="compositionally biased region" description="Low complexity" evidence="1">
    <location>
        <begin position="167"/>
        <end position="192"/>
    </location>
</feature>
<evidence type="ECO:0000256" key="1">
    <source>
        <dbReference type="SAM" id="MobiDB-lite"/>
    </source>
</evidence>
<dbReference type="EMBL" id="CACVKT020000382">
    <property type="protein sequence ID" value="CAC5358645.1"/>
    <property type="molecule type" value="Genomic_DNA"/>
</dbReference>
<evidence type="ECO:0000313" key="2">
    <source>
        <dbReference type="EMBL" id="CAC5358645.1"/>
    </source>
</evidence>
<keyword evidence="3" id="KW-1185">Reference proteome</keyword>
<dbReference type="OrthoDB" id="6178341at2759"/>